<protein>
    <recommendedName>
        <fullName evidence="4">WxL domain-containing protein</fullName>
    </recommendedName>
</protein>
<evidence type="ECO:0000313" key="3">
    <source>
        <dbReference type="Proteomes" id="UP001500305"/>
    </source>
</evidence>
<organism evidence="2 3">
    <name type="scientific">Kitasatospora cystarginea</name>
    <dbReference type="NCBI Taxonomy" id="58350"/>
    <lineage>
        <taxon>Bacteria</taxon>
        <taxon>Bacillati</taxon>
        <taxon>Actinomycetota</taxon>
        <taxon>Actinomycetes</taxon>
        <taxon>Kitasatosporales</taxon>
        <taxon>Streptomycetaceae</taxon>
        <taxon>Kitasatospora</taxon>
    </lineage>
</organism>
<sequence length="184" mass="17807">MRTIRSLVIGTAALLAAGLTTVPASAASSGPTTTTFQVQGGTLDITTPASAAIGQGPPGGTISGQLGNVLVADGRALADASWTASVISTDFTSGAGGSGLTIPATDVSYWSGPVTSSSGNGVFTPGQPASGNAAPLNNTTPLTALTHAGGTGNNTATWTPSLNVHVPQANESGTYTGTVTHSVA</sequence>
<evidence type="ECO:0000313" key="2">
    <source>
        <dbReference type="EMBL" id="GAA2275345.1"/>
    </source>
</evidence>
<proteinExistence type="predicted"/>
<reference evidence="2 3" key="1">
    <citation type="journal article" date="2019" name="Int. J. Syst. Evol. Microbiol.">
        <title>The Global Catalogue of Microorganisms (GCM) 10K type strain sequencing project: providing services to taxonomists for standard genome sequencing and annotation.</title>
        <authorList>
            <consortium name="The Broad Institute Genomics Platform"/>
            <consortium name="The Broad Institute Genome Sequencing Center for Infectious Disease"/>
            <person name="Wu L."/>
            <person name="Ma J."/>
        </authorList>
    </citation>
    <scope>NUCLEOTIDE SEQUENCE [LARGE SCALE GENOMIC DNA]</scope>
    <source>
        <strain evidence="2 3">JCM 7356</strain>
    </source>
</reference>
<accession>A0ABN3EWU2</accession>
<feature type="signal peptide" evidence="1">
    <location>
        <begin position="1"/>
        <end position="26"/>
    </location>
</feature>
<keyword evidence="3" id="KW-1185">Reference proteome</keyword>
<name>A0ABN3EWU2_9ACTN</name>
<gene>
    <name evidence="2" type="ORF">GCM10010430_71550</name>
</gene>
<evidence type="ECO:0008006" key="4">
    <source>
        <dbReference type="Google" id="ProtNLM"/>
    </source>
</evidence>
<evidence type="ECO:0000256" key="1">
    <source>
        <dbReference type="SAM" id="SignalP"/>
    </source>
</evidence>
<dbReference type="EMBL" id="BAAATR010000052">
    <property type="protein sequence ID" value="GAA2275345.1"/>
    <property type="molecule type" value="Genomic_DNA"/>
</dbReference>
<keyword evidence="1" id="KW-0732">Signal</keyword>
<dbReference type="Proteomes" id="UP001500305">
    <property type="component" value="Unassembled WGS sequence"/>
</dbReference>
<feature type="chain" id="PRO_5045901054" description="WxL domain-containing protein" evidence="1">
    <location>
        <begin position="27"/>
        <end position="184"/>
    </location>
</feature>
<comment type="caution">
    <text evidence="2">The sequence shown here is derived from an EMBL/GenBank/DDBJ whole genome shotgun (WGS) entry which is preliminary data.</text>
</comment>